<dbReference type="AlphaFoldDB" id="A0A932CNQ8"/>
<evidence type="ECO:0000313" key="3">
    <source>
        <dbReference type="EMBL" id="MBI2876783.1"/>
    </source>
</evidence>
<name>A0A932CNQ8_UNCTE</name>
<comment type="caution">
    <text evidence="3">The sequence shown here is derived from an EMBL/GenBank/DDBJ whole genome shotgun (WGS) entry which is preliminary data.</text>
</comment>
<dbReference type="SUPFAM" id="SSF64182">
    <property type="entry name" value="DHH phosphoesterases"/>
    <property type="match status" value="1"/>
</dbReference>
<dbReference type="InterPro" id="IPR001667">
    <property type="entry name" value="DDH_dom"/>
</dbReference>
<feature type="domain" description="DHHA1" evidence="2">
    <location>
        <begin position="237"/>
        <end position="326"/>
    </location>
</feature>
<accession>A0A932CNQ8</accession>
<dbReference type="InterPro" id="IPR038763">
    <property type="entry name" value="DHH_sf"/>
</dbReference>
<dbReference type="Pfam" id="PF01368">
    <property type="entry name" value="DHH"/>
    <property type="match status" value="1"/>
</dbReference>
<dbReference type="InterPro" id="IPR051319">
    <property type="entry name" value="Oligoribo/pAp-PDE_c-di-AMP_PDE"/>
</dbReference>
<feature type="domain" description="DDH" evidence="1">
    <location>
        <begin position="19"/>
        <end position="164"/>
    </location>
</feature>
<dbReference type="Gene3D" id="3.90.1640.10">
    <property type="entry name" value="inorganic pyrophosphatase (n-terminal core)"/>
    <property type="match status" value="1"/>
</dbReference>
<sequence length="330" mass="36393">MEERWKKIAQLIQDHQQFLLTTHMNPDGDAIGSEIGLASFLKGLGKEVEVCNETLLPKIFGFLDPEAEVKLFDPVSQKGATYPGEVVFILDIANWDRLGAMRDYVKESPAQKVCIDHHVSPGLEGCLNLIDPQACAAGELVYDLIASMEGRLDQRAAEALYVAIVTDTGSFRFQNTTPKAHRVAAHLLQAGANPSLTYQEIYEQSSPGRLRLLGATLADMKAEEDGRLAWVKVTQAMIQEYGVESDEMEGFIELLRSLRGVDLVIFFMEAPQGKIRVSLRSKGRIDVNELASRFGGGGHNRAAGILMNNPLNEAIEKVLGEARELVRSQK</sequence>
<evidence type="ECO:0000259" key="2">
    <source>
        <dbReference type="Pfam" id="PF02272"/>
    </source>
</evidence>
<dbReference type="PANTHER" id="PTHR47618:SF1">
    <property type="entry name" value="BIFUNCTIONAL OLIGORIBONUCLEASE AND PAP PHOSPHATASE NRNA"/>
    <property type="match status" value="1"/>
</dbReference>
<dbReference type="Proteomes" id="UP000769766">
    <property type="component" value="Unassembled WGS sequence"/>
</dbReference>
<dbReference type="Gene3D" id="3.10.310.30">
    <property type="match status" value="1"/>
</dbReference>
<gene>
    <name evidence="3" type="ORF">HYY20_07870</name>
</gene>
<dbReference type="PANTHER" id="PTHR47618">
    <property type="entry name" value="BIFUNCTIONAL OLIGORIBONUCLEASE AND PAP PHOSPHATASE NRNA"/>
    <property type="match status" value="1"/>
</dbReference>
<evidence type="ECO:0000313" key="4">
    <source>
        <dbReference type="Proteomes" id="UP000769766"/>
    </source>
</evidence>
<evidence type="ECO:0000259" key="1">
    <source>
        <dbReference type="Pfam" id="PF01368"/>
    </source>
</evidence>
<dbReference type="EMBL" id="JACPRF010000235">
    <property type="protein sequence ID" value="MBI2876783.1"/>
    <property type="molecule type" value="Genomic_DNA"/>
</dbReference>
<dbReference type="Pfam" id="PF02272">
    <property type="entry name" value="DHHA1"/>
    <property type="match status" value="1"/>
</dbReference>
<organism evidence="3 4">
    <name type="scientific">Tectimicrobiota bacterium</name>
    <dbReference type="NCBI Taxonomy" id="2528274"/>
    <lineage>
        <taxon>Bacteria</taxon>
        <taxon>Pseudomonadati</taxon>
        <taxon>Nitrospinota/Tectimicrobiota group</taxon>
        <taxon>Candidatus Tectimicrobiota</taxon>
    </lineage>
</organism>
<dbReference type="InterPro" id="IPR003156">
    <property type="entry name" value="DHHA1_dom"/>
</dbReference>
<proteinExistence type="predicted"/>
<reference evidence="3" key="1">
    <citation type="submission" date="2020-07" db="EMBL/GenBank/DDBJ databases">
        <title>Huge and variable diversity of episymbiotic CPR bacteria and DPANN archaea in groundwater ecosystems.</title>
        <authorList>
            <person name="He C.Y."/>
            <person name="Keren R."/>
            <person name="Whittaker M."/>
            <person name="Farag I.F."/>
            <person name="Doudna J."/>
            <person name="Cate J.H.D."/>
            <person name="Banfield J.F."/>
        </authorList>
    </citation>
    <scope>NUCLEOTIDE SEQUENCE</scope>
    <source>
        <strain evidence="3">NC_groundwater_672_Ag_B-0.1um_62_36</strain>
    </source>
</reference>
<dbReference type="GO" id="GO:0003676">
    <property type="term" value="F:nucleic acid binding"/>
    <property type="evidence" value="ECO:0007669"/>
    <property type="project" value="InterPro"/>
</dbReference>
<protein>
    <submittedName>
        <fullName evidence="3">Bifunctional oligoribonuclease/PAP phosphatase NrnA</fullName>
    </submittedName>
</protein>